<evidence type="ECO:0000313" key="2">
    <source>
        <dbReference type="EnsemblProtists" id="EOD07890"/>
    </source>
</evidence>
<sequence>MILAVILVALLPSLDATTHHEIVLLPSLDATTHHEIVLLPSLDATTHHEIVSDVRWNDTNGNSVEAHGGCVLRSPLDGIWYLYGETRKGVSNRKTPPTVDYLTQGIHCYSSASLAVCASAKIAEHLECSQ</sequence>
<dbReference type="PaxDb" id="2903-EOD07890"/>
<dbReference type="RefSeq" id="XP_005760319.1">
    <property type="nucleotide sequence ID" value="XM_005760262.1"/>
</dbReference>
<proteinExistence type="predicted"/>
<feature type="chain" id="PRO_5044053470" evidence="1">
    <location>
        <begin position="17"/>
        <end position="130"/>
    </location>
</feature>
<dbReference type="KEGG" id="ehx:EMIHUDRAFT_249277"/>
<dbReference type="Proteomes" id="UP000013827">
    <property type="component" value="Unassembled WGS sequence"/>
</dbReference>
<dbReference type="Gene3D" id="2.115.10.20">
    <property type="entry name" value="Glycosyl hydrolase domain, family 43"/>
    <property type="match status" value="1"/>
</dbReference>
<dbReference type="HOGENOM" id="CLU_1942048_0_0_1"/>
<evidence type="ECO:0000313" key="3">
    <source>
        <dbReference type="Proteomes" id="UP000013827"/>
    </source>
</evidence>
<dbReference type="GeneID" id="17260554"/>
<protein>
    <submittedName>
        <fullName evidence="2">Uncharacterized protein</fullName>
    </submittedName>
</protein>
<dbReference type="InterPro" id="IPR023296">
    <property type="entry name" value="Glyco_hydro_beta-prop_sf"/>
</dbReference>
<keyword evidence="1" id="KW-0732">Signal</keyword>
<reference evidence="3" key="1">
    <citation type="journal article" date="2013" name="Nature">
        <title>Pan genome of the phytoplankton Emiliania underpins its global distribution.</title>
        <authorList>
            <person name="Read B.A."/>
            <person name="Kegel J."/>
            <person name="Klute M.J."/>
            <person name="Kuo A."/>
            <person name="Lefebvre S.C."/>
            <person name="Maumus F."/>
            <person name="Mayer C."/>
            <person name="Miller J."/>
            <person name="Monier A."/>
            <person name="Salamov A."/>
            <person name="Young J."/>
            <person name="Aguilar M."/>
            <person name="Claverie J.M."/>
            <person name="Frickenhaus S."/>
            <person name="Gonzalez K."/>
            <person name="Herman E.K."/>
            <person name="Lin Y.C."/>
            <person name="Napier J."/>
            <person name="Ogata H."/>
            <person name="Sarno A.F."/>
            <person name="Shmutz J."/>
            <person name="Schroeder D."/>
            <person name="de Vargas C."/>
            <person name="Verret F."/>
            <person name="von Dassow P."/>
            <person name="Valentin K."/>
            <person name="Van de Peer Y."/>
            <person name="Wheeler G."/>
            <person name="Dacks J.B."/>
            <person name="Delwiche C.F."/>
            <person name="Dyhrman S.T."/>
            <person name="Glockner G."/>
            <person name="John U."/>
            <person name="Richards T."/>
            <person name="Worden A.Z."/>
            <person name="Zhang X."/>
            <person name="Grigoriev I.V."/>
            <person name="Allen A.E."/>
            <person name="Bidle K."/>
            <person name="Borodovsky M."/>
            <person name="Bowler C."/>
            <person name="Brownlee C."/>
            <person name="Cock J.M."/>
            <person name="Elias M."/>
            <person name="Gladyshev V.N."/>
            <person name="Groth M."/>
            <person name="Guda C."/>
            <person name="Hadaegh A."/>
            <person name="Iglesias-Rodriguez M.D."/>
            <person name="Jenkins J."/>
            <person name="Jones B.M."/>
            <person name="Lawson T."/>
            <person name="Leese F."/>
            <person name="Lindquist E."/>
            <person name="Lobanov A."/>
            <person name="Lomsadze A."/>
            <person name="Malik S.B."/>
            <person name="Marsh M.E."/>
            <person name="Mackinder L."/>
            <person name="Mock T."/>
            <person name="Mueller-Roeber B."/>
            <person name="Pagarete A."/>
            <person name="Parker M."/>
            <person name="Probert I."/>
            <person name="Quesneville H."/>
            <person name="Raines C."/>
            <person name="Rensing S.A."/>
            <person name="Riano-Pachon D.M."/>
            <person name="Richier S."/>
            <person name="Rokitta S."/>
            <person name="Shiraiwa Y."/>
            <person name="Soanes D.M."/>
            <person name="van der Giezen M."/>
            <person name="Wahlund T.M."/>
            <person name="Williams B."/>
            <person name="Wilson W."/>
            <person name="Wolfe G."/>
            <person name="Wurch L.L."/>
        </authorList>
    </citation>
    <scope>NUCLEOTIDE SEQUENCE</scope>
</reference>
<evidence type="ECO:0000256" key="1">
    <source>
        <dbReference type="SAM" id="SignalP"/>
    </source>
</evidence>
<feature type="signal peptide" evidence="1">
    <location>
        <begin position="1"/>
        <end position="16"/>
    </location>
</feature>
<dbReference type="EnsemblProtists" id="EOD14400">
    <property type="protein sequence ID" value="EOD14400"/>
    <property type="gene ID" value="EMIHUDRAFT_211834"/>
</dbReference>
<dbReference type="GeneID" id="17254043"/>
<organism evidence="2 3">
    <name type="scientific">Emiliania huxleyi (strain CCMP1516)</name>
    <dbReference type="NCBI Taxonomy" id="280463"/>
    <lineage>
        <taxon>Eukaryota</taxon>
        <taxon>Haptista</taxon>
        <taxon>Haptophyta</taxon>
        <taxon>Prymnesiophyceae</taxon>
        <taxon>Isochrysidales</taxon>
        <taxon>Noelaerhabdaceae</taxon>
        <taxon>Emiliania</taxon>
    </lineage>
</organism>
<dbReference type="KEGG" id="ehx:EMIHUDRAFT_211834"/>
<keyword evidence="3" id="KW-1185">Reference proteome</keyword>
<reference evidence="2" key="2">
    <citation type="submission" date="2024-10" db="UniProtKB">
        <authorList>
            <consortium name="EnsemblProtists"/>
        </authorList>
    </citation>
    <scope>IDENTIFICATION</scope>
</reference>
<dbReference type="EnsemblProtists" id="EOD07890">
    <property type="protein sequence ID" value="EOD07890"/>
    <property type="gene ID" value="EMIHUDRAFT_249277"/>
</dbReference>
<accession>A0A0D3I9F5</accession>
<dbReference type="RefSeq" id="XP_005766829.1">
    <property type="nucleotide sequence ID" value="XM_005766772.1"/>
</dbReference>
<name>A0A0D3I9F5_EMIH1</name>
<dbReference type="AlphaFoldDB" id="A0A0D3I9F5"/>